<feature type="region of interest" description="Disordered" evidence="1">
    <location>
        <begin position="1"/>
        <end position="34"/>
    </location>
</feature>
<protein>
    <submittedName>
        <fullName evidence="2">Uncharacterized protein</fullName>
    </submittedName>
</protein>
<proteinExistence type="predicted"/>
<evidence type="ECO:0000256" key="1">
    <source>
        <dbReference type="SAM" id="MobiDB-lite"/>
    </source>
</evidence>
<dbReference type="Proteomes" id="UP000287033">
    <property type="component" value="Unassembled WGS sequence"/>
</dbReference>
<accession>A0A401TRE4</accession>
<evidence type="ECO:0000313" key="2">
    <source>
        <dbReference type="EMBL" id="GCC45189.1"/>
    </source>
</evidence>
<comment type="caution">
    <text evidence="2">The sequence shown here is derived from an EMBL/GenBank/DDBJ whole genome shotgun (WGS) entry which is preliminary data.</text>
</comment>
<sequence>MDADGVIRTDLALCSDPASPGGSDLEDPTAVPCGEEQTVPSIFPEIIADGTDTNSIDVGAGDPNGVSSASTLAVPS</sequence>
<dbReference type="AlphaFoldDB" id="A0A401TRE4"/>
<evidence type="ECO:0000313" key="3">
    <source>
        <dbReference type="Proteomes" id="UP000287033"/>
    </source>
</evidence>
<reference evidence="2 3" key="1">
    <citation type="journal article" date="2018" name="Nat. Ecol. Evol.">
        <title>Shark genomes provide insights into elasmobranch evolution and the origin of vertebrates.</title>
        <authorList>
            <person name="Hara Y"/>
            <person name="Yamaguchi K"/>
            <person name="Onimaru K"/>
            <person name="Kadota M"/>
            <person name="Koyanagi M"/>
            <person name="Keeley SD"/>
            <person name="Tatsumi K"/>
            <person name="Tanaka K"/>
            <person name="Motone F"/>
            <person name="Kageyama Y"/>
            <person name="Nozu R"/>
            <person name="Adachi N"/>
            <person name="Nishimura O"/>
            <person name="Nakagawa R"/>
            <person name="Tanegashima C"/>
            <person name="Kiyatake I"/>
            <person name="Matsumoto R"/>
            <person name="Murakumo K"/>
            <person name="Nishida K"/>
            <person name="Terakita A"/>
            <person name="Kuratani S"/>
            <person name="Sato K"/>
            <person name="Hyodo S Kuraku.S."/>
        </authorList>
    </citation>
    <scope>NUCLEOTIDE SEQUENCE [LARGE SCALE GENOMIC DNA]</scope>
</reference>
<organism evidence="2 3">
    <name type="scientific">Chiloscyllium punctatum</name>
    <name type="common">Brownbanded bambooshark</name>
    <name type="synonym">Hemiscyllium punctatum</name>
    <dbReference type="NCBI Taxonomy" id="137246"/>
    <lineage>
        <taxon>Eukaryota</taxon>
        <taxon>Metazoa</taxon>
        <taxon>Chordata</taxon>
        <taxon>Craniata</taxon>
        <taxon>Vertebrata</taxon>
        <taxon>Chondrichthyes</taxon>
        <taxon>Elasmobranchii</taxon>
        <taxon>Galeomorphii</taxon>
        <taxon>Galeoidea</taxon>
        <taxon>Orectolobiformes</taxon>
        <taxon>Hemiscylliidae</taxon>
        <taxon>Chiloscyllium</taxon>
    </lineage>
</organism>
<feature type="non-terminal residue" evidence="2">
    <location>
        <position position="76"/>
    </location>
</feature>
<keyword evidence="3" id="KW-1185">Reference proteome</keyword>
<name>A0A401TRE4_CHIPU</name>
<gene>
    <name evidence="2" type="ORF">chiPu_0029219</name>
</gene>
<feature type="compositionally biased region" description="Polar residues" evidence="1">
    <location>
        <begin position="65"/>
        <end position="76"/>
    </location>
</feature>
<feature type="region of interest" description="Disordered" evidence="1">
    <location>
        <begin position="49"/>
        <end position="76"/>
    </location>
</feature>
<dbReference type="EMBL" id="BEZZ01151422">
    <property type="protein sequence ID" value="GCC45189.1"/>
    <property type="molecule type" value="Genomic_DNA"/>
</dbReference>